<comment type="caution">
    <text evidence="3">The sequence shown here is derived from an EMBL/GenBank/DDBJ whole genome shotgun (WGS) entry which is preliminary data.</text>
</comment>
<evidence type="ECO:0000313" key="4">
    <source>
        <dbReference type="Proteomes" id="UP001141806"/>
    </source>
</evidence>
<keyword evidence="2" id="KW-0472">Membrane</keyword>
<dbReference type="Pfam" id="PF22978">
    <property type="entry name" value="HAD_Pex22"/>
    <property type="match status" value="1"/>
</dbReference>
<dbReference type="PANTHER" id="PTHR34126">
    <property type="entry name" value="PEROXISOME BIOGENESIS PROTEIN 22"/>
    <property type="match status" value="1"/>
</dbReference>
<keyword evidence="2" id="KW-0812">Transmembrane</keyword>
<gene>
    <name evidence="3" type="ORF">NE237_007484</name>
</gene>
<reference evidence="3" key="1">
    <citation type="journal article" date="2023" name="Plant J.">
        <title>The genome of the king protea, Protea cynaroides.</title>
        <authorList>
            <person name="Chang J."/>
            <person name="Duong T.A."/>
            <person name="Schoeman C."/>
            <person name="Ma X."/>
            <person name="Roodt D."/>
            <person name="Barker N."/>
            <person name="Li Z."/>
            <person name="Van de Peer Y."/>
            <person name="Mizrachi E."/>
        </authorList>
    </citation>
    <scope>NUCLEOTIDE SEQUENCE</scope>
    <source>
        <tissue evidence="3">Young leaves</tissue>
    </source>
</reference>
<keyword evidence="4" id="KW-1185">Reference proteome</keyword>
<evidence type="ECO:0008006" key="5">
    <source>
        <dbReference type="Google" id="ProtNLM"/>
    </source>
</evidence>
<name>A0A9Q0QWH4_9MAGN</name>
<dbReference type="EMBL" id="JAMYWD010000004">
    <property type="protein sequence ID" value="KAJ4974310.1"/>
    <property type="molecule type" value="Genomic_DNA"/>
</dbReference>
<dbReference type="OrthoDB" id="77656at2759"/>
<dbReference type="AlphaFoldDB" id="A0A9Q0QWH4"/>
<dbReference type="PANTHER" id="PTHR34126:SF1">
    <property type="entry name" value="PEROXISOME BIOGENESIS PROTEIN 22"/>
    <property type="match status" value="1"/>
</dbReference>
<protein>
    <recommendedName>
        <fullName evidence="5">Peroxisome biogenesis protein 22</fullName>
    </recommendedName>
</protein>
<evidence type="ECO:0000256" key="1">
    <source>
        <dbReference type="SAM" id="MobiDB-lite"/>
    </source>
</evidence>
<dbReference type="Proteomes" id="UP001141806">
    <property type="component" value="Unassembled WGS sequence"/>
</dbReference>
<sequence length="273" mass="30607">MEDSITQQVMNLLKRLGKQLNRKVAEIVFILVNHKSAGSLGALAGFAIAIIFSWKFLRSNGRPQRSQKKQTGSASTSSNGANEDVSSYEAHGLEQNVECADSIDEFQSQTKLTFGQTVRNKLNGSRKVTCKLLGVILEEGSPEELQEHATVRSSVVEVLLEVSKYCDIYLMDRILDDESEERVLSALENAGLFKTGALTKEKVLFCSTDNGRSSFVRQLEPDWHVDTNPDIISQLSRFIRYKLYISPIRSSIEGSNVFCSRSFDSFFTEERVM</sequence>
<feature type="transmembrane region" description="Helical" evidence="2">
    <location>
        <begin position="37"/>
        <end position="57"/>
    </location>
</feature>
<evidence type="ECO:0000256" key="2">
    <source>
        <dbReference type="SAM" id="Phobius"/>
    </source>
</evidence>
<dbReference type="GO" id="GO:0007031">
    <property type="term" value="P:peroxisome organization"/>
    <property type="evidence" value="ECO:0007669"/>
    <property type="project" value="InterPro"/>
</dbReference>
<evidence type="ECO:0000313" key="3">
    <source>
        <dbReference type="EMBL" id="KAJ4974310.1"/>
    </source>
</evidence>
<accession>A0A9Q0QWH4</accession>
<organism evidence="3 4">
    <name type="scientific">Protea cynaroides</name>
    <dbReference type="NCBI Taxonomy" id="273540"/>
    <lineage>
        <taxon>Eukaryota</taxon>
        <taxon>Viridiplantae</taxon>
        <taxon>Streptophyta</taxon>
        <taxon>Embryophyta</taxon>
        <taxon>Tracheophyta</taxon>
        <taxon>Spermatophyta</taxon>
        <taxon>Magnoliopsida</taxon>
        <taxon>Proteales</taxon>
        <taxon>Proteaceae</taxon>
        <taxon>Protea</taxon>
    </lineage>
</organism>
<keyword evidence="2" id="KW-1133">Transmembrane helix</keyword>
<feature type="region of interest" description="Disordered" evidence="1">
    <location>
        <begin position="63"/>
        <end position="85"/>
    </location>
</feature>
<proteinExistence type="predicted"/>
<dbReference type="InterPro" id="IPR037485">
    <property type="entry name" value="PEX22"/>
</dbReference>